<keyword evidence="2" id="KW-1185">Reference proteome</keyword>
<evidence type="ECO:0000313" key="2">
    <source>
        <dbReference type="Proteomes" id="UP000821845"/>
    </source>
</evidence>
<dbReference type="Proteomes" id="UP000821845">
    <property type="component" value="Chromosome 2"/>
</dbReference>
<comment type="caution">
    <text evidence="1">The sequence shown here is derived from an EMBL/GenBank/DDBJ whole genome shotgun (WGS) entry which is preliminary data.</text>
</comment>
<protein>
    <submittedName>
        <fullName evidence="1">Uncharacterized protein</fullName>
    </submittedName>
</protein>
<accession>A0ACB7SSV7</accession>
<dbReference type="EMBL" id="CM023482">
    <property type="protein sequence ID" value="KAH6937933.1"/>
    <property type="molecule type" value="Genomic_DNA"/>
</dbReference>
<name>A0ACB7SSV7_HYAAI</name>
<organism evidence="1 2">
    <name type="scientific">Hyalomma asiaticum</name>
    <name type="common">Tick</name>
    <dbReference type="NCBI Taxonomy" id="266040"/>
    <lineage>
        <taxon>Eukaryota</taxon>
        <taxon>Metazoa</taxon>
        <taxon>Ecdysozoa</taxon>
        <taxon>Arthropoda</taxon>
        <taxon>Chelicerata</taxon>
        <taxon>Arachnida</taxon>
        <taxon>Acari</taxon>
        <taxon>Parasitiformes</taxon>
        <taxon>Ixodida</taxon>
        <taxon>Ixodoidea</taxon>
        <taxon>Ixodidae</taxon>
        <taxon>Hyalomminae</taxon>
        <taxon>Hyalomma</taxon>
    </lineage>
</organism>
<sequence length="237" mass="25828">MFARCKSNLPLGGARVHRYRCRRPEYVLLAGDCRWRSVGSSAEACGELLRERAQRCVCQPDSNESVPHVREERRAVSSSSSTTSSRNILGEDVQKTGRPQAFGHRSVLDLHPGTRAFRGHGKLGAGRSLRRLAAVVYRRAARACKPLERQPIRNATALRGRSRARCKQASVASGLRGTVVSQTSKRPAPNLSLLSSTFEAPLGDIVRVAAAKKESKTQRSGASCGRIRPNSGHPPLL</sequence>
<evidence type="ECO:0000313" key="1">
    <source>
        <dbReference type="EMBL" id="KAH6937933.1"/>
    </source>
</evidence>
<proteinExistence type="predicted"/>
<gene>
    <name evidence="1" type="ORF">HPB50_005445</name>
</gene>
<reference evidence="1" key="1">
    <citation type="submission" date="2020-05" db="EMBL/GenBank/DDBJ databases">
        <title>Large-scale comparative analyses of tick genomes elucidate their genetic diversity and vector capacities.</title>
        <authorList>
            <person name="Jia N."/>
            <person name="Wang J."/>
            <person name="Shi W."/>
            <person name="Du L."/>
            <person name="Sun Y."/>
            <person name="Zhan W."/>
            <person name="Jiang J."/>
            <person name="Wang Q."/>
            <person name="Zhang B."/>
            <person name="Ji P."/>
            <person name="Sakyi L.B."/>
            <person name="Cui X."/>
            <person name="Yuan T."/>
            <person name="Jiang B."/>
            <person name="Yang W."/>
            <person name="Lam T.T.-Y."/>
            <person name="Chang Q."/>
            <person name="Ding S."/>
            <person name="Wang X."/>
            <person name="Zhu J."/>
            <person name="Ruan X."/>
            <person name="Zhao L."/>
            <person name="Wei J."/>
            <person name="Que T."/>
            <person name="Du C."/>
            <person name="Cheng J."/>
            <person name="Dai P."/>
            <person name="Han X."/>
            <person name="Huang E."/>
            <person name="Gao Y."/>
            <person name="Liu J."/>
            <person name="Shao H."/>
            <person name="Ye R."/>
            <person name="Li L."/>
            <person name="Wei W."/>
            <person name="Wang X."/>
            <person name="Wang C."/>
            <person name="Yang T."/>
            <person name="Huo Q."/>
            <person name="Li W."/>
            <person name="Guo W."/>
            <person name="Chen H."/>
            <person name="Zhou L."/>
            <person name="Ni X."/>
            <person name="Tian J."/>
            <person name="Zhou Y."/>
            <person name="Sheng Y."/>
            <person name="Liu T."/>
            <person name="Pan Y."/>
            <person name="Xia L."/>
            <person name="Li J."/>
            <person name="Zhao F."/>
            <person name="Cao W."/>
        </authorList>
    </citation>
    <scope>NUCLEOTIDE SEQUENCE</scope>
    <source>
        <strain evidence="1">Hyas-2018</strain>
    </source>
</reference>